<protein>
    <recommendedName>
        <fullName evidence="6">Myb-like domain-containing protein</fullName>
    </recommendedName>
</protein>
<feature type="compositionally biased region" description="Polar residues" evidence="1">
    <location>
        <begin position="236"/>
        <end position="258"/>
    </location>
</feature>
<feature type="region of interest" description="Disordered" evidence="1">
    <location>
        <begin position="316"/>
        <end position="372"/>
    </location>
</feature>
<organism evidence="4 5">
    <name type="scientific">Alternaria alternata</name>
    <name type="common">Alternaria rot fungus</name>
    <name type="synonym">Torula alternata</name>
    <dbReference type="NCBI Taxonomy" id="5599"/>
    <lineage>
        <taxon>Eukaryota</taxon>
        <taxon>Fungi</taxon>
        <taxon>Dikarya</taxon>
        <taxon>Ascomycota</taxon>
        <taxon>Pezizomycotina</taxon>
        <taxon>Dothideomycetes</taxon>
        <taxon>Pleosporomycetidae</taxon>
        <taxon>Pleosporales</taxon>
        <taxon>Pleosporineae</taxon>
        <taxon>Pleosporaceae</taxon>
        <taxon>Alternaria</taxon>
        <taxon>Alternaria sect. Alternaria</taxon>
        <taxon>Alternaria alternata complex</taxon>
    </lineage>
</organism>
<dbReference type="PROSITE" id="PS50090">
    <property type="entry name" value="MYB_LIKE"/>
    <property type="match status" value="1"/>
</dbReference>
<feature type="compositionally biased region" description="Polar residues" evidence="1">
    <location>
        <begin position="205"/>
        <end position="215"/>
    </location>
</feature>
<proteinExistence type="predicted"/>
<dbReference type="InterPro" id="IPR001005">
    <property type="entry name" value="SANT/Myb"/>
</dbReference>
<name>A0A4Q4N126_ALTAL</name>
<feature type="domain" description="HTH myb-type" evidence="3">
    <location>
        <begin position="65"/>
        <end position="118"/>
    </location>
</feature>
<gene>
    <name evidence="4" type="ORF">AA0117_g12256</name>
</gene>
<evidence type="ECO:0000256" key="1">
    <source>
        <dbReference type="SAM" id="MobiDB-lite"/>
    </source>
</evidence>
<dbReference type="SUPFAM" id="SSF46689">
    <property type="entry name" value="Homeodomain-like"/>
    <property type="match status" value="1"/>
</dbReference>
<sequence length="372" mass="41462">MLGGPVLPATSELRQHAESVSLPHIRSLWPGPYELSPPLRTQSNNHFAPATLKRKASQTPLPDEHAAKKQSKWTPEEDNLIIQLRGQGIKWDDIAKDLPGRSSISCRLRYQNYLEKRAIWDEEKKNRFAKCYERLKEQMWKQVATQMNIPWRSAEWMHWQLGEQEMGARAKAPVLQPHPSTNSTGMSSSAQAPVVPASTPYGFTPFNSPQSTPQLCQVPPPTFQGLPAHGPRRNDSGSSAGGRTSLRSLDPRSFSSVTPPKIELQFDEDFGGIAPVPEMQSVIKREMENPNYTETYHVREQKDKAAVFPQLEHETGCRGARSLDGISQRSATGSSKSIKREPEETGRKAAVPSATQMCEFTVRGGTKLEPDS</sequence>
<dbReference type="CDD" id="cd00167">
    <property type="entry name" value="SANT"/>
    <property type="match status" value="1"/>
</dbReference>
<dbReference type="VEuPathDB" id="FungiDB:CC77DRAFT_1014015"/>
<feature type="region of interest" description="Disordered" evidence="1">
    <location>
        <begin position="54"/>
        <end position="74"/>
    </location>
</feature>
<dbReference type="SMART" id="SM00717">
    <property type="entry name" value="SANT"/>
    <property type="match status" value="1"/>
</dbReference>
<evidence type="ECO:0000313" key="5">
    <source>
        <dbReference type="Proteomes" id="UP000291422"/>
    </source>
</evidence>
<dbReference type="InterPro" id="IPR009057">
    <property type="entry name" value="Homeodomain-like_sf"/>
</dbReference>
<dbReference type="Proteomes" id="UP000291422">
    <property type="component" value="Unassembled WGS sequence"/>
</dbReference>
<dbReference type="PROSITE" id="PS51294">
    <property type="entry name" value="HTH_MYB"/>
    <property type="match status" value="1"/>
</dbReference>
<dbReference type="Gene3D" id="1.10.10.60">
    <property type="entry name" value="Homeodomain-like"/>
    <property type="match status" value="1"/>
</dbReference>
<feature type="region of interest" description="Disordered" evidence="1">
    <location>
        <begin position="201"/>
        <end position="258"/>
    </location>
</feature>
<feature type="compositionally biased region" description="Basic and acidic residues" evidence="1">
    <location>
        <begin position="338"/>
        <end position="347"/>
    </location>
</feature>
<dbReference type="InterPro" id="IPR017930">
    <property type="entry name" value="Myb_dom"/>
</dbReference>
<dbReference type="Pfam" id="PF00249">
    <property type="entry name" value="Myb_DNA-binding"/>
    <property type="match status" value="1"/>
</dbReference>
<dbReference type="AlphaFoldDB" id="A0A4Q4N126"/>
<evidence type="ECO:0000259" key="3">
    <source>
        <dbReference type="PROSITE" id="PS51294"/>
    </source>
</evidence>
<evidence type="ECO:0008006" key="6">
    <source>
        <dbReference type="Google" id="ProtNLM"/>
    </source>
</evidence>
<feature type="domain" description="Myb-like" evidence="2">
    <location>
        <begin position="65"/>
        <end position="114"/>
    </location>
</feature>
<feature type="compositionally biased region" description="Polar residues" evidence="1">
    <location>
        <begin position="325"/>
        <end position="336"/>
    </location>
</feature>
<reference evidence="5" key="1">
    <citation type="journal article" date="2019" name="bioRxiv">
        <title>Genomics, evolutionary history and diagnostics of the Alternaria alternata species group including apple and Asian pear pathotypes.</title>
        <authorList>
            <person name="Armitage A.D."/>
            <person name="Cockerton H.M."/>
            <person name="Sreenivasaprasad S."/>
            <person name="Woodhall J.W."/>
            <person name="Lane C.R."/>
            <person name="Harrison R.J."/>
            <person name="Clarkson J.P."/>
        </authorList>
    </citation>
    <scope>NUCLEOTIDE SEQUENCE [LARGE SCALE GENOMIC DNA]</scope>
    <source>
        <strain evidence="5">FERA 1177</strain>
    </source>
</reference>
<evidence type="ECO:0000259" key="2">
    <source>
        <dbReference type="PROSITE" id="PS50090"/>
    </source>
</evidence>
<dbReference type="EMBL" id="PDXD01000068">
    <property type="protein sequence ID" value="RYN65005.1"/>
    <property type="molecule type" value="Genomic_DNA"/>
</dbReference>
<accession>A0A4Q4N126</accession>
<comment type="caution">
    <text evidence="4">The sequence shown here is derived from an EMBL/GenBank/DDBJ whole genome shotgun (WGS) entry which is preliminary data.</text>
</comment>
<evidence type="ECO:0000313" key="4">
    <source>
        <dbReference type="EMBL" id="RYN65005.1"/>
    </source>
</evidence>